<name>A0ACC0R6L2_9HYPO</name>
<evidence type="ECO:0000313" key="1">
    <source>
        <dbReference type="EMBL" id="KAI8675843.1"/>
    </source>
</evidence>
<comment type="caution">
    <text evidence="1">The sequence shown here is derived from an EMBL/GenBank/DDBJ whole genome shotgun (WGS) entry which is preliminary data.</text>
</comment>
<sequence>MPRSKTSRATRGRRRTGCLNCRNRRIKCDEKKPCSYCTRRGLECIQPEFIVRHGWSESTAATTAANNEPATSYETFRQIYSAEHAGTALPSTEVTVSGEVLTNETAKLLRIYQQGIGTWMDILDHSLTFQRQVLSSALSSPLLFHSICALSAKQMSLTQDNRLWEPISSHHYGESFRLLIHDVTVEGTKRATMLSATILLCSYELLAFPGADYQRHLFGGRTLIEADFDVVSATNLGRASFWIYARQDVSLALVNERPTLIPPKEWPAVPFSNERQEDALGKRILWLLARVIEVRFTIPSDFDGDTLEDNLDAIVSEIVHWSESVPSHARGVDIQGDLADGLKQSWFCVPSAAAGCLYYHLAKILCFEFWLQRPAGPVPNDILSAGLRNHALEIASICLSPGISDGALVVAVNPLFYAAKHIRSLSLEARIWALLEDIECRLGFHTRNRVSQLQRGWVSRREST</sequence>
<gene>
    <name evidence="1" type="ORF">NCS57_00486900</name>
</gene>
<dbReference type="EMBL" id="CM046505">
    <property type="protein sequence ID" value="KAI8675843.1"/>
    <property type="molecule type" value="Genomic_DNA"/>
</dbReference>
<keyword evidence="2" id="KW-1185">Reference proteome</keyword>
<proteinExistence type="predicted"/>
<evidence type="ECO:0000313" key="2">
    <source>
        <dbReference type="Proteomes" id="UP001065298"/>
    </source>
</evidence>
<accession>A0ACC0R6L2</accession>
<dbReference type="Proteomes" id="UP001065298">
    <property type="component" value="Chromosome 3"/>
</dbReference>
<protein>
    <submittedName>
        <fullName evidence="1">Zn(2)-C6 fungal-type domain-containing protein</fullName>
    </submittedName>
</protein>
<reference evidence="1" key="1">
    <citation type="submission" date="2022-06" db="EMBL/GenBank/DDBJ databases">
        <title>Fusarium solani species complex genomes reveal bases of compartmentalisation and animal pathogenesis.</title>
        <authorList>
            <person name="Tsai I.J."/>
        </authorList>
    </citation>
    <scope>NUCLEOTIDE SEQUENCE</scope>
    <source>
        <strain evidence="1">Fu6.1</strain>
    </source>
</reference>
<organism evidence="1 2">
    <name type="scientific">Fusarium keratoplasticum</name>
    <dbReference type="NCBI Taxonomy" id="1328300"/>
    <lineage>
        <taxon>Eukaryota</taxon>
        <taxon>Fungi</taxon>
        <taxon>Dikarya</taxon>
        <taxon>Ascomycota</taxon>
        <taxon>Pezizomycotina</taxon>
        <taxon>Sordariomycetes</taxon>
        <taxon>Hypocreomycetidae</taxon>
        <taxon>Hypocreales</taxon>
        <taxon>Nectriaceae</taxon>
        <taxon>Fusarium</taxon>
        <taxon>Fusarium solani species complex</taxon>
    </lineage>
</organism>